<dbReference type="Proteomes" id="UP001623660">
    <property type="component" value="Unassembled WGS sequence"/>
</dbReference>
<dbReference type="Gene3D" id="3.40.50.150">
    <property type="entry name" value="Vaccinia Virus protein VP39"/>
    <property type="match status" value="1"/>
</dbReference>
<comment type="function">
    <text evidence="4">Methyltransferase required for the conversion of demethylmenaquinol (DMKH2) to menaquinol (MKH2).</text>
</comment>
<dbReference type="EMBL" id="JBJHZX010000042">
    <property type="protein sequence ID" value="MFL0197951.1"/>
    <property type="molecule type" value="Genomic_DNA"/>
</dbReference>
<feature type="binding site" evidence="4">
    <location>
        <position position="77"/>
    </location>
    <ligand>
        <name>S-adenosyl-L-methionine</name>
        <dbReference type="ChEBI" id="CHEBI:59789"/>
    </ligand>
</feature>
<keyword evidence="6" id="KW-1185">Reference proteome</keyword>
<feature type="binding site" evidence="4">
    <location>
        <begin position="105"/>
        <end position="106"/>
    </location>
    <ligand>
        <name>S-adenosyl-L-methionine</name>
        <dbReference type="ChEBI" id="CHEBI:59789"/>
    </ligand>
</feature>
<dbReference type="PANTHER" id="PTHR43591">
    <property type="entry name" value="METHYLTRANSFERASE"/>
    <property type="match status" value="1"/>
</dbReference>
<proteinExistence type="inferred from homology"/>
<keyword evidence="1 4" id="KW-0489">Methyltransferase</keyword>
<dbReference type="PANTHER" id="PTHR43591:SF24">
    <property type="entry name" value="2-METHOXY-6-POLYPRENYL-1,4-BENZOQUINOL METHYLASE, MITOCHONDRIAL"/>
    <property type="match status" value="1"/>
</dbReference>
<dbReference type="NCBIfam" id="NF001244">
    <property type="entry name" value="PRK00216.1-5"/>
    <property type="match status" value="1"/>
</dbReference>
<dbReference type="Pfam" id="PF01209">
    <property type="entry name" value="Ubie_methyltran"/>
    <property type="match status" value="1"/>
</dbReference>
<dbReference type="NCBIfam" id="TIGR01934">
    <property type="entry name" value="MenG_MenH_UbiE"/>
    <property type="match status" value="1"/>
</dbReference>
<sequence length="235" mass="26479">MNNNTNVYNIFSSIADNYDRLNTILTLNIDSYWRKKAIRLCNLNKNDKILDVCCGTGKMIEYTCKTVGKNTEVIGLDFNKKMLSVANTKLNQSIEDYKFKLVKGDILDLPFKDSSFDCVTVAFGLRNAKNKLKALSEIHRVLKSNGRLVCLELSNSSLPVFNNMYAIYFNYLLPIIGYLGTGDKTAYYYLRDSVNSFMSKSELQSAFHQVGFIDTGYLSLTGGIAAIHYGNKKSP</sequence>
<evidence type="ECO:0000313" key="5">
    <source>
        <dbReference type="EMBL" id="MFL0197951.1"/>
    </source>
</evidence>
<evidence type="ECO:0000313" key="6">
    <source>
        <dbReference type="Proteomes" id="UP001623660"/>
    </source>
</evidence>
<accession>A0ABW8SQ88</accession>
<dbReference type="GO" id="GO:0008425">
    <property type="term" value="F:2-methoxy-6-polyprenyl-1,4-benzoquinol methyltransferase activity"/>
    <property type="evidence" value="ECO:0007669"/>
    <property type="project" value="UniProtKB-EC"/>
</dbReference>
<gene>
    <name evidence="5" type="primary">ubiE</name>
    <name evidence="4" type="synonym">menG</name>
    <name evidence="5" type="ORF">ACJDU8_20630</name>
</gene>
<dbReference type="GO" id="GO:0043770">
    <property type="term" value="F:demethylmenaquinone methyltransferase activity"/>
    <property type="evidence" value="ECO:0007669"/>
    <property type="project" value="UniProtKB-EC"/>
</dbReference>
<comment type="similarity">
    <text evidence="4">Belongs to the class I-like SAM-binding methyltransferase superfamily. MenG/UbiE family.</text>
</comment>
<keyword evidence="3 4" id="KW-0949">S-adenosyl-L-methionine</keyword>
<organism evidence="5 6">
    <name type="scientific">Candidatus Clostridium eludens</name>
    <dbReference type="NCBI Taxonomy" id="3381663"/>
    <lineage>
        <taxon>Bacteria</taxon>
        <taxon>Bacillati</taxon>
        <taxon>Bacillota</taxon>
        <taxon>Clostridia</taxon>
        <taxon>Eubacteriales</taxon>
        <taxon>Clostridiaceae</taxon>
        <taxon>Clostridium</taxon>
    </lineage>
</organism>
<feature type="binding site" evidence="4">
    <location>
        <position position="56"/>
    </location>
    <ligand>
        <name>S-adenosyl-L-methionine</name>
        <dbReference type="ChEBI" id="CHEBI:59789"/>
    </ligand>
</feature>
<dbReference type="HAMAP" id="MF_01813">
    <property type="entry name" value="MenG_UbiE_methyltr"/>
    <property type="match status" value="1"/>
</dbReference>
<dbReference type="SUPFAM" id="SSF53335">
    <property type="entry name" value="S-adenosyl-L-methionine-dependent methyltransferases"/>
    <property type="match status" value="1"/>
</dbReference>
<comment type="catalytic activity">
    <reaction evidence="4">
        <text>a 2-demethylmenaquinol + S-adenosyl-L-methionine = a menaquinol + S-adenosyl-L-homocysteine + H(+)</text>
        <dbReference type="Rhea" id="RHEA:42640"/>
        <dbReference type="Rhea" id="RHEA-COMP:9539"/>
        <dbReference type="Rhea" id="RHEA-COMP:9563"/>
        <dbReference type="ChEBI" id="CHEBI:15378"/>
        <dbReference type="ChEBI" id="CHEBI:18151"/>
        <dbReference type="ChEBI" id="CHEBI:55437"/>
        <dbReference type="ChEBI" id="CHEBI:57856"/>
        <dbReference type="ChEBI" id="CHEBI:59789"/>
        <dbReference type="EC" id="2.1.1.163"/>
    </reaction>
</comment>
<dbReference type="RefSeq" id="WP_406794059.1">
    <property type="nucleotide sequence ID" value="NZ_JBJHZX010000042.1"/>
</dbReference>
<comment type="caution">
    <text evidence="5">The sequence shown here is derived from an EMBL/GenBank/DDBJ whole genome shotgun (WGS) entry which is preliminary data.</text>
</comment>
<reference evidence="5 6" key="1">
    <citation type="submission" date="2024-11" db="EMBL/GenBank/DDBJ databases">
        <authorList>
            <person name="Heng Y.C."/>
            <person name="Lim A.C.H."/>
            <person name="Lee J.K.Y."/>
            <person name="Kittelmann S."/>
        </authorList>
    </citation>
    <scope>NUCLEOTIDE SEQUENCE [LARGE SCALE GENOMIC DNA]</scope>
    <source>
        <strain evidence="5 6">WILCCON 0269</strain>
    </source>
</reference>
<comment type="pathway">
    <text evidence="4">Quinol/quinone metabolism; menaquinone biosynthesis; menaquinol from 1,4-dihydroxy-2-naphthoate: step 2/2.</text>
</comment>
<evidence type="ECO:0000256" key="1">
    <source>
        <dbReference type="ARBA" id="ARBA00022603"/>
    </source>
</evidence>
<keyword evidence="4" id="KW-0474">Menaquinone biosynthesis</keyword>
<evidence type="ECO:0000256" key="4">
    <source>
        <dbReference type="HAMAP-Rule" id="MF_01813"/>
    </source>
</evidence>
<dbReference type="EC" id="2.1.1.163" evidence="4"/>
<comment type="caution">
    <text evidence="4">Lacks conserved residue(s) required for the propagation of feature annotation.</text>
</comment>
<evidence type="ECO:0000256" key="3">
    <source>
        <dbReference type="ARBA" id="ARBA00022691"/>
    </source>
</evidence>
<dbReference type="GO" id="GO:0032259">
    <property type="term" value="P:methylation"/>
    <property type="evidence" value="ECO:0007669"/>
    <property type="project" value="UniProtKB-KW"/>
</dbReference>
<keyword evidence="2 4" id="KW-0808">Transferase</keyword>
<dbReference type="InterPro" id="IPR029063">
    <property type="entry name" value="SAM-dependent_MTases_sf"/>
</dbReference>
<dbReference type="CDD" id="cd02440">
    <property type="entry name" value="AdoMet_MTases"/>
    <property type="match status" value="1"/>
</dbReference>
<dbReference type="InterPro" id="IPR004033">
    <property type="entry name" value="UbiE/COQ5_MeTrFase"/>
</dbReference>
<protein>
    <recommendedName>
        <fullName evidence="4">Demethylmenaquinone methyltransferase</fullName>
        <ecNumber evidence="4">2.1.1.163</ecNumber>
    </recommendedName>
</protein>
<evidence type="ECO:0000256" key="2">
    <source>
        <dbReference type="ARBA" id="ARBA00022679"/>
    </source>
</evidence>
<name>A0ABW8SQ88_9CLOT</name>
<dbReference type="PROSITE" id="PS51608">
    <property type="entry name" value="SAM_MT_UBIE"/>
    <property type="match status" value="1"/>
</dbReference>